<dbReference type="InterPro" id="IPR041522">
    <property type="entry name" value="CdaR_GGDEF"/>
</dbReference>
<keyword evidence="6" id="KW-1185">Reference proteome</keyword>
<dbReference type="PANTHER" id="PTHR33744">
    <property type="entry name" value="CARBOHYDRATE DIACID REGULATOR"/>
    <property type="match status" value="1"/>
</dbReference>
<gene>
    <name evidence="5" type="ORF">AABD04_16825</name>
</gene>
<evidence type="ECO:0000259" key="4">
    <source>
        <dbReference type="Pfam" id="PF17853"/>
    </source>
</evidence>
<reference evidence="5 6" key="1">
    <citation type="submission" date="2024-03" db="EMBL/GenBank/DDBJ databases">
        <title>Rhodococcus navarretei sp. nov. and Pseudarthrobacter quantumdoti sp. nov., two new species with the ability to biosynthesize Quantum Dots isolated from soil samples at Union Glacier, Antarctica.</title>
        <authorList>
            <person name="Vargas M."/>
        </authorList>
    </citation>
    <scope>NUCLEOTIDE SEQUENCE [LARGE SCALE GENOMIC DNA]</scope>
    <source>
        <strain evidence="5 6">EXRC-4A-4</strain>
    </source>
</reference>
<dbReference type="RefSeq" id="WP_341441869.1">
    <property type="nucleotide sequence ID" value="NZ_JBBPCN010000001.1"/>
</dbReference>
<dbReference type="PANTHER" id="PTHR33744:SF1">
    <property type="entry name" value="DNA-BINDING TRANSCRIPTIONAL ACTIVATOR ADER"/>
    <property type="match status" value="1"/>
</dbReference>
<feature type="domain" description="PucR C-terminal helix-turn-helix" evidence="2">
    <location>
        <begin position="334"/>
        <end position="390"/>
    </location>
</feature>
<dbReference type="Pfam" id="PF14361">
    <property type="entry name" value="RsbRD_N"/>
    <property type="match status" value="1"/>
</dbReference>
<evidence type="ECO:0000313" key="5">
    <source>
        <dbReference type="EMBL" id="MEK8072509.1"/>
    </source>
</evidence>
<dbReference type="InterPro" id="IPR051448">
    <property type="entry name" value="CdaR-like_regulators"/>
</dbReference>
<dbReference type="Gene3D" id="1.10.10.2840">
    <property type="entry name" value="PucR C-terminal helix-turn-helix domain"/>
    <property type="match status" value="1"/>
</dbReference>
<organism evidence="5 6">
    <name type="scientific">Rhodococcus navarretei</name>
    <dbReference type="NCBI Taxonomy" id="3128981"/>
    <lineage>
        <taxon>Bacteria</taxon>
        <taxon>Bacillati</taxon>
        <taxon>Actinomycetota</taxon>
        <taxon>Actinomycetes</taxon>
        <taxon>Mycobacteriales</taxon>
        <taxon>Nocardiaceae</taxon>
        <taxon>Rhodococcus</taxon>
    </lineage>
</organism>
<dbReference type="Pfam" id="PF17853">
    <property type="entry name" value="GGDEF_2"/>
    <property type="match status" value="1"/>
</dbReference>
<accession>A0ABU9CZ68</accession>
<evidence type="ECO:0000256" key="1">
    <source>
        <dbReference type="ARBA" id="ARBA00006754"/>
    </source>
</evidence>
<dbReference type="InterPro" id="IPR025751">
    <property type="entry name" value="RsbRD_N_dom"/>
</dbReference>
<evidence type="ECO:0000259" key="3">
    <source>
        <dbReference type="Pfam" id="PF14361"/>
    </source>
</evidence>
<feature type="domain" description="RsbT co-antagonist protein RsbRD N-terminal" evidence="3">
    <location>
        <begin position="26"/>
        <end position="132"/>
    </location>
</feature>
<sequence>MATQRDALPLDSVAARAAADAGGLDVALLGSFLDVLTDAVDAGVPLSRAQLREFRSQGDAAARAGVALRALLDLYLTSAWRLWRELPAVVAAADDPAGVVTAGEVMLRAVDDAVAELAEGFQLARRTLVRAEVLARREFVDDLLSGTSDVAGVLGRAQTFGLDLSSPHVVAVVTSSKPFTDASSAIGLVERSVQGSKGDAELLVATKQGRLILVFPAPDLEAVEHVLTRVGRVLTTSSAPVSKESVDLRRRGEYGRTQIGVGRARSGAVGVAASYREALDALDLASSLGLDAPVVDARDLLVYRVLISDRAAIADLVDTLLTPLLGARGGAGPLLETLQAYFDTGANTASTARRMHLSVRAVTYRLSRIKDLTGQNVGNPVEAFALHTAVLGAKLLDWPEVRSSS</sequence>
<comment type="similarity">
    <text evidence="1">Belongs to the CdaR family.</text>
</comment>
<comment type="caution">
    <text evidence="5">The sequence shown here is derived from an EMBL/GenBank/DDBJ whole genome shotgun (WGS) entry which is preliminary data.</text>
</comment>
<dbReference type="EMBL" id="JBBPCN010000001">
    <property type="protein sequence ID" value="MEK8072509.1"/>
    <property type="molecule type" value="Genomic_DNA"/>
</dbReference>
<name>A0ABU9CZ68_9NOCA</name>
<evidence type="ECO:0000259" key="2">
    <source>
        <dbReference type="Pfam" id="PF13556"/>
    </source>
</evidence>
<dbReference type="InterPro" id="IPR042070">
    <property type="entry name" value="PucR_C-HTH_sf"/>
</dbReference>
<dbReference type="Proteomes" id="UP001456513">
    <property type="component" value="Unassembled WGS sequence"/>
</dbReference>
<evidence type="ECO:0000313" key="6">
    <source>
        <dbReference type="Proteomes" id="UP001456513"/>
    </source>
</evidence>
<dbReference type="Pfam" id="PF13556">
    <property type="entry name" value="HTH_30"/>
    <property type="match status" value="1"/>
</dbReference>
<dbReference type="InterPro" id="IPR025736">
    <property type="entry name" value="PucR_C-HTH_dom"/>
</dbReference>
<proteinExistence type="inferred from homology"/>
<feature type="domain" description="CdaR GGDEF-like" evidence="4">
    <location>
        <begin position="146"/>
        <end position="284"/>
    </location>
</feature>
<protein>
    <submittedName>
        <fullName evidence="5">Helix-turn-helix domain-containing protein</fullName>
    </submittedName>
</protein>